<gene>
    <name evidence="10" type="ORF">KI809_06985</name>
</gene>
<evidence type="ECO:0000256" key="3">
    <source>
        <dbReference type="ARBA" id="ARBA00022553"/>
    </source>
</evidence>
<dbReference type="Pfam" id="PF08447">
    <property type="entry name" value="PAS_3"/>
    <property type="match status" value="2"/>
</dbReference>
<dbReference type="Pfam" id="PF00672">
    <property type="entry name" value="HAMP"/>
    <property type="match status" value="1"/>
</dbReference>
<dbReference type="CDD" id="cd00130">
    <property type="entry name" value="PAS"/>
    <property type="match status" value="2"/>
</dbReference>
<feature type="transmembrane region" description="Helical" evidence="6">
    <location>
        <begin position="172"/>
        <end position="194"/>
    </location>
</feature>
<evidence type="ECO:0000259" key="8">
    <source>
        <dbReference type="PROSITE" id="PS50113"/>
    </source>
</evidence>
<dbReference type="GO" id="GO:0007165">
    <property type="term" value="P:signal transduction"/>
    <property type="evidence" value="ECO:0007669"/>
    <property type="project" value="InterPro"/>
</dbReference>
<evidence type="ECO:0000259" key="9">
    <source>
        <dbReference type="PROSITE" id="PS50885"/>
    </source>
</evidence>
<dbReference type="PROSITE" id="PS50885">
    <property type="entry name" value="HAMP"/>
    <property type="match status" value="1"/>
</dbReference>
<evidence type="ECO:0000256" key="5">
    <source>
        <dbReference type="ARBA" id="ARBA00022777"/>
    </source>
</evidence>
<dbReference type="NCBIfam" id="TIGR00229">
    <property type="entry name" value="sensory_box"/>
    <property type="match status" value="5"/>
</dbReference>
<evidence type="ECO:0000256" key="1">
    <source>
        <dbReference type="ARBA" id="ARBA00000085"/>
    </source>
</evidence>
<reference evidence="10 11" key="1">
    <citation type="submission" date="2021-05" db="EMBL/GenBank/DDBJ databases">
        <title>The draft genome of Geobacter pelophilus DSM 12255.</title>
        <authorList>
            <person name="Xu Z."/>
            <person name="Masuda Y."/>
            <person name="Itoh H."/>
            <person name="Senoo K."/>
        </authorList>
    </citation>
    <scope>NUCLEOTIDE SEQUENCE [LARGE SCALE GENOMIC DNA]</scope>
    <source>
        <strain evidence="10 11">DSM 12255</strain>
    </source>
</reference>
<dbReference type="PROSITE" id="PS50113">
    <property type="entry name" value="PAC"/>
    <property type="match status" value="5"/>
</dbReference>
<dbReference type="Gene3D" id="6.10.340.10">
    <property type="match status" value="1"/>
</dbReference>
<dbReference type="InterPro" id="IPR013656">
    <property type="entry name" value="PAS_4"/>
</dbReference>
<feature type="transmembrane region" description="Helical" evidence="6">
    <location>
        <begin position="12"/>
        <end position="30"/>
    </location>
</feature>
<dbReference type="Pfam" id="PF08448">
    <property type="entry name" value="PAS_4"/>
    <property type="match status" value="1"/>
</dbReference>
<feature type="domain" description="HAMP" evidence="9">
    <location>
        <begin position="196"/>
        <end position="248"/>
    </location>
</feature>
<feature type="domain" description="PAC" evidence="8">
    <location>
        <begin position="882"/>
        <end position="937"/>
    </location>
</feature>
<dbReference type="InterPro" id="IPR003660">
    <property type="entry name" value="HAMP_dom"/>
</dbReference>
<accession>A0AAW4L7P5</accession>
<feature type="domain" description="PAC" evidence="8">
    <location>
        <begin position="352"/>
        <end position="404"/>
    </location>
</feature>
<dbReference type="Pfam" id="PF13426">
    <property type="entry name" value="PAS_9"/>
    <property type="match status" value="2"/>
</dbReference>
<feature type="domain" description="PAC" evidence="8">
    <location>
        <begin position="479"/>
        <end position="531"/>
    </location>
</feature>
<evidence type="ECO:0000313" key="10">
    <source>
        <dbReference type="EMBL" id="MBT0664044.1"/>
    </source>
</evidence>
<dbReference type="GO" id="GO:0004673">
    <property type="term" value="F:protein histidine kinase activity"/>
    <property type="evidence" value="ECO:0007669"/>
    <property type="project" value="UniProtKB-EC"/>
</dbReference>
<keyword evidence="6" id="KW-0472">Membrane</keyword>
<evidence type="ECO:0000256" key="2">
    <source>
        <dbReference type="ARBA" id="ARBA00012438"/>
    </source>
</evidence>
<dbReference type="RefSeq" id="WP_214170813.1">
    <property type="nucleotide sequence ID" value="NZ_JAHCVJ010000002.1"/>
</dbReference>
<keyword evidence="4" id="KW-0808">Transferase</keyword>
<dbReference type="InterPro" id="IPR035965">
    <property type="entry name" value="PAS-like_dom_sf"/>
</dbReference>
<dbReference type="Gene3D" id="3.30.450.20">
    <property type="entry name" value="PAS domain"/>
    <property type="match status" value="5"/>
</dbReference>
<evidence type="ECO:0000256" key="4">
    <source>
        <dbReference type="ARBA" id="ARBA00022679"/>
    </source>
</evidence>
<keyword evidence="6" id="KW-1133">Transmembrane helix</keyword>
<dbReference type="GO" id="GO:0016020">
    <property type="term" value="C:membrane"/>
    <property type="evidence" value="ECO:0007669"/>
    <property type="project" value="InterPro"/>
</dbReference>
<evidence type="ECO:0000259" key="7">
    <source>
        <dbReference type="PROSITE" id="PS50112"/>
    </source>
</evidence>
<proteinExistence type="predicted"/>
<name>A0AAW4L7P5_9BACT</name>
<dbReference type="InterPro" id="IPR013655">
    <property type="entry name" value="PAS_fold_3"/>
</dbReference>
<feature type="domain" description="PAS" evidence="7">
    <location>
        <begin position="662"/>
        <end position="734"/>
    </location>
</feature>
<dbReference type="PANTHER" id="PTHR43304:SF1">
    <property type="entry name" value="PAC DOMAIN-CONTAINING PROTEIN"/>
    <property type="match status" value="1"/>
</dbReference>
<dbReference type="InterPro" id="IPR000014">
    <property type="entry name" value="PAS"/>
</dbReference>
<protein>
    <recommendedName>
        <fullName evidence="2">histidine kinase</fullName>
        <ecNumber evidence="2">2.7.13.3</ecNumber>
    </recommendedName>
</protein>
<comment type="catalytic activity">
    <reaction evidence="1">
        <text>ATP + protein L-histidine = ADP + protein N-phospho-L-histidine.</text>
        <dbReference type="EC" id="2.7.13.3"/>
    </reaction>
</comment>
<dbReference type="CDD" id="cd06225">
    <property type="entry name" value="HAMP"/>
    <property type="match status" value="1"/>
</dbReference>
<dbReference type="SUPFAM" id="SSF55785">
    <property type="entry name" value="PYP-like sensor domain (PAS domain)"/>
    <property type="match status" value="5"/>
</dbReference>
<sequence length="994" mass="110639">MRIKNRLQLNAAVSVLTALVICLMLGFMLVRINMLNASAQIAGENVVNALERVTLRNDYIRNNSARAKEQWFVKHEQMGRLLKLAAETFRDAEDRKIIAECIINQDSIGKIFSAIVANREMPGTNRGSAAMSQEVEQRLISQLNMRVYDEVIYGRQLLESSREARASALRRAAGAIIGLLAIVMISTLVSSWTMNRAISGRMMRLRNGAAIIGGGDLDHRIDIRGDDEFVELAASFNSMTEKLRGSYDDLKREIEERKLTEQQLSYATQRLQALMEAVPVGISFSDDVTCQSITGNPVALTQFEISSQDNLSASAPDAEAPGRQVRFFMGGREISDAELPLQRAVAKNMVIPTMELEVLMPSGRRWFADASGAPVRDAQGNVIGGIAVTVDITERKRAESALQENEARLRLAQESAHVGIWDWKVETGEVDFTPELNRLYGLAPGTIRTYQDWRERVHPADIGGIEAVRDEAIAKHEPFDLEFRGRHSSGEYRWISTKGGAIYNEAGSAVRVLGVNIDITERKQAEEALRQAMVEQEAILESVPLLISLHGRDGAWLKVNPAVVKLFGLDPVSASREEIANRLQARFPDGTPLTEKNMPSSRALQGELVRNVEYVITDSEGTDHVLMINAVPLQKDGNVYGMVLSQTDITDLKLAEKALRESEERKRMVLEASEIGTFEVDLQTGEGRWNNVEYALLGLEPGDAPGSPERFFQYVHPDDVGLLTSNWENALRSGELDAEFRIVRADGQERWLAGKGRFLYESGGDNRPLQFLGVNFDITARKQAEEALLLKYSELETATKLAEDKRLRLAAMMEALPIGVAITDAWGGSVQSNDAFERIWAGPRPETHSIEDYTKYQAWWADTGKPVEPEEWASALAVITGRGVTGQLLKIQRFDGSEAFVINSASPIRDAEGAIAGCAVAVQDITELKRAEQQISGQLEELRILNEDLKLFNKSFVSREFRMIELKKEINELCAQNGEQPRYPLEFEMSDDVE</sequence>
<dbReference type="PROSITE" id="PS50112">
    <property type="entry name" value="PAS"/>
    <property type="match status" value="1"/>
</dbReference>
<dbReference type="SMART" id="SM00086">
    <property type="entry name" value="PAC"/>
    <property type="match status" value="5"/>
</dbReference>
<feature type="domain" description="PAC" evidence="8">
    <location>
        <begin position="610"/>
        <end position="661"/>
    </location>
</feature>
<evidence type="ECO:0000256" key="6">
    <source>
        <dbReference type="SAM" id="Phobius"/>
    </source>
</evidence>
<dbReference type="EMBL" id="JAHCVJ010000002">
    <property type="protein sequence ID" value="MBT0664044.1"/>
    <property type="molecule type" value="Genomic_DNA"/>
</dbReference>
<dbReference type="Proteomes" id="UP000811899">
    <property type="component" value="Unassembled WGS sequence"/>
</dbReference>
<dbReference type="AlphaFoldDB" id="A0AAW4L7P5"/>
<evidence type="ECO:0000313" key="11">
    <source>
        <dbReference type="Proteomes" id="UP000811899"/>
    </source>
</evidence>
<dbReference type="EC" id="2.7.13.3" evidence="2"/>
<dbReference type="Gene3D" id="2.10.70.100">
    <property type="match status" value="2"/>
</dbReference>
<keyword evidence="11" id="KW-1185">Reference proteome</keyword>
<dbReference type="InterPro" id="IPR052162">
    <property type="entry name" value="Sensor_kinase/Photoreceptor"/>
</dbReference>
<dbReference type="SMART" id="SM00091">
    <property type="entry name" value="PAS"/>
    <property type="match status" value="3"/>
</dbReference>
<dbReference type="PANTHER" id="PTHR43304">
    <property type="entry name" value="PHYTOCHROME-LIKE PROTEIN CPH1"/>
    <property type="match status" value="1"/>
</dbReference>
<dbReference type="SUPFAM" id="SSF158472">
    <property type="entry name" value="HAMP domain-like"/>
    <property type="match status" value="1"/>
</dbReference>
<keyword evidence="5" id="KW-0418">Kinase</keyword>
<keyword evidence="3" id="KW-0597">Phosphoprotein</keyword>
<dbReference type="SMART" id="SM00304">
    <property type="entry name" value="HAMP"/>
    <property type="match status" value="1"/>
</dbReference>
<dbReference type="InterPro" id="IPR000700">
    <property type="entry name" value="PAS-assoc_C"/>
</dbReference>
<organism evidence="10 11">
    <name type="scientific">Geoanaerobacter pelophilus</name>
    <dbReference type="NCBI Taxonomy" id="60036"/>
    <lineage>
        <taxon>Bacteria</taxon>
        <taxon>Pseudomonadati</taxon>
        <taxon>Thermodesulfobacteriota</taxon>
        <taxon>Desulfuromonadia</taxon>
        <taxon>Geobacterales</taxon>
        <taxon>Geobacteraceae</taxon>
        <taxon>Geoanaerobacter</taxon>
    </lineage>
</organism>
<dbReference type="InterPro" id="IPR001610">
    <property type="entry name" value="PAC"/>
</dbReference>
<keyword evidence="6" id="KW-0812">Transmembrane</keyword>
<comment type="caution">
    <text evidence="10">The sequence shown here is derived from an EMBL/GenBank/DDBJ whole genome shotgun (WGS) entry which is preliminary data.</text>
</comment>
<feature type="domain" description="PAC" evidence="8">
    <location>
        <begin position="736"/>
        <end position="790"/>
    </location>
</feature>